<dbReference type="PANTHER" id="PTHR43630:SF1">
    <property type="entry name" value="POLY-BETA-1,6-N-ACETYL-D-GLUCOSAMINE SYNTHASE"/>
    <property type="match status" value="1"/>
</dbReference>
<dbReference type="RefSeq" id="WP_346757010.1">
    <property type="nucleotide sequence ID" value="NZ_JAUJEB010000001.1"/>
</dbReference>
<evidence type="ECO:0000256" key="4">
    <source>
        <dbReference type="SAM" id="Phobius"/>
    </source>
</evidence>
<reference evidence="5" key="1">
    <citation type="submission" date="2023-06" db="EMBL/GenBank/DDBJ databases">
        <title>Genomic of Agaribacillus aureum.</title>
        <authorList>
            <person name="Wang G."/>
        </authorList>
    </citation>
    <scope>NUCLEOTIDE SEQUENCE</scope>
    <source>
        <strain evidence="5">BMA12</strain>
    </source>
</reference>
<accession>A0ABT8L1W2</accession>
<name>A0ABT8L1W2_9BACT</name>
<keyword evidence="4" id="KW-0812">Transmembrane</keyword>
<dbReference type="EMBL" id="JAUJEB010000001">
    <property type="protein sequence ID" value="MDN5211680.1"/>
    <property type="molecule type" value="Genomic_DNA"/>
</dbReference>
<dbReference type="CDD" id="cd06423">
    <property type="entry name" value="CESA_like"/>
    <property type="match status" value="1"/>
</dbReference>
<comment type="similarity">
    <text evidence="1">Belongs to the glycosyltransferase 2 family.</text>
</comment>
<keyword evidence="4" id="KW-0472">Membrane</keyword>
<feature type="transmembrane region" description="Helical" evidence="4">
    <location>
        <begin position="6"/>
        <end position="32"/>
    </location>
</feature>
<keyword evidence="4" id="KW-1133">Transmembrane helix</keyword>
<evidence type="ECO:0000256" key="1">
    <source>
        <dbReference type="ARBA" id="ARBA00006739"/>
    </source>
</evidence>
<gene>
    <name evidence="5" type="ORF">QQ020_06450</name>
</gene>
<dbReference type="Proteomes" id="UP001172083">
    <property type="component" value="Unassembled WGS sequence"/>
</dbReference>
<feature type="transmembrane region" description="Helical" evidence="4">
    <location>
        <begin position="333"/>
        <end position="353"/>
    </location>
</feature>
<comment type="caution">
    <text evidence="5">The sequence shown here is derived from an EMBL/GenBank/DDBJ whole genome shotgun (WGS) entry which is preliminary data.</text>
</comment>
<evidence type="ECO:0000256" key="2">
    <source>
        <dbReference type="ARBA" id="ARBA00022676"/>
    </source>
</evidence>
<keyword evidence="3" id="KW-0808">Transferase</keyword>
<sequence length="398" mass="45562">MEIVALIYKIICFTIYGYFGISVLYIAVLAIAGNFNYRPKIKDHGSVARIAVLIPGYKEDEVIVEVASDALRQEYHQKSYEVFVIADSFDQRTVDKLAELPVQVIPVHFENSTKAKSINFALHELSDRDFELAVILDADNVMAPDFLKYVNRAFQNGYKAIQGHRTAKNKNTPFAVLDAANEEINNHFFRKAHRVLGMSSGLIGSAMAFEINYFREIMSSINDVAGEDKEIELKILKDKVTIEYLEDAYVYDEKVQNAQVFSRQRTRWIASQVYYFKNYMMAGIRDLILKGNIDFFDKAFQTFIPPRILMLGALTFLTAGAYFIKIWPGFEFWAILLAANVFSLFVALPFKFYNKDLLRALINIPKAFFYMLKALFSIKGADKKFIHTPHTSSDNLKP</sequence>
<dbReference type="InterPro" id="IPR029044">
    <property type="entry name" value="Nucleotide-diphossugar_trans"/>
</dbReference>
<dbReference type="Pfam" id="PF13641">
    <property type="entry name" value="Glyco_tranf_2_3"/>
    <property type="match status" value="1"/>
</dbReference>
<evidence type="ECO:0000313" key="5">
    <source>
        <dbReference type="EMBL" id="MDN5211680.1"/>
    </source>
</evidence>
<protein>
    <submittedName>
        <fullName evidence="5">Glycosyltransferase family 2 protein</fullName>
    </submittedName>
</protein>
<feature type="transmembrane region" description="Helical" evidence="4">
    <location>
        <begin position="308"/>
        <end position="327"/>
    </location>
</feature>
<evidence type="ECO:0000313" key="6">
    <source>
        <dbReference type="Proteomes" id="UP001172083"/>
    </source>
</evidence>
<dbReference type="SUPFAM" id="SSF53448">
    <property type="entry name" value="Nucleotide-diphospho-sugar transferases"/>
    <property type="match status" value="1"/>
</dbReference>
<keyword evidence="2" id="KW-0328">Glycosyltransferase</keyword>
<dbReference type="Gene3D" id="3.90.550.10">
    <property type="entry name" value="Spore Coat Polysaccharide Biosynthesis Protein SpsA, Chain A"/>
    <property type="match status" value="1"/>
</dbReference>
<keyword evidence="6" id="KW-1185">Reference proteome</keyword>
<proteinExistence type="inferred from homology"/>
<dbReference type="PANTHER" id="PTHR43630">
    <property type="entry name" value="POLY-BETA-1,6-N-ACETYL-D-GLUCOSAMINE SYNTHASE"/>
    <property type="match status" value="1"/>
</dbReference>
<evidence type="ECO:0000256" key="3">
    <source>
        <dbReference type="ARBA" id="ARBA00022679"/>
    </source>
</evidence>
<organism evidence="5 6">
    <name type="scientific">Agaribacillus aureus</name>
    <dbReference type="NCBI Taxonomy" id="3051825"/>
    <lineage>
        <taxon>Bacteria</taxon>
        <taxon>Pseudomonadati</taxon>
        <taxon>Bacteroidota</taxon>
        <taxon>Cytophagia</taxon>
        <taxon>Cytophagales</taxon>
        <taxon>Splendidivirgaceae</taxon>
        <taxon>Agaribacillus</taxon>
    </lineage>
</organism>